<sequence length="137" mass="15372">MGTPVNQINRGRASREDSVLDTPPTTGNQTPSKYAASDVVYYKTHKKLHAEFAPIWWEHVNLEKQICKGVLNDQQPKNTRVKSQSISHTKIETSQPTKPPSQIETCNHEYPSSRIIVPSFSHYGQPITTTIADSSKI</sequence>
<name>A0A5E4MNY0_9HEMI</name>
<dbReference type="AlphaFoldDB" id="A0A5E4MNY0"/>
<dbReference type="Proteomes" id="UP000325440">
    <property type="component" value="Unassembled WGS sequence"/>
</dbReference>
<keyword evidence="3" id="KW-1185">Reference proteome</keyword>
<gene>
    <name evidence="2" type="ORF">CINCED_3A006305</name>
</gene>
<evidence type="ECO:0000313" key="3">
    <source>
        <dbReference type="Proteomes" id="UP000325440"/>
    </source>
</evidence>
<protein>
    <submittedName>
        <fullName evidence="2">Uncharacterized protein</fullName>
    </submittedName>
</protein>
<evidence type="ECO:0000256" key="1">
    <source>
        <dbReference type="SAM" id="MobiDB-lite"/>
    </source>
</evidence>
<feature type="compositionally biased region" description="Polar residues" evidence="1">
    <location>
        <begin position="23"/>
        <end position="32"/>
    </location>
</feature>
<accession>A0A5E4MNY0</accession>
<dbReference type="OrthoDB" id="6612506at2759"/>
<evidence type="ECO:0000313" key="2">
    <source>
        <dbReference type="EMBL" id="VVC31061.1"/>
    </source>
</evidence>
<feature type="region of interest" description="Disordered" evidence="1">
    <location>
        <begin position="1"/>
        <end position="32"/>
    </location>
</feature>
<feature type="region of interest" description="Disordered" evidence="1">
    <location>
        <begin position="76"/>
        <end position="103"/>
    </location>
</feature>
<organism evidence="2 3">
    <name type="scientific">Cinara cedri</name>
    <dbReference type="NCBI Taxonomy" id="506608"/>
    <lineage>
        <taxon>Eukaryota</taxon>
        <taxon>Metazoa</taxon>
        <taxon>Ecdysozoa</taxon>
        <taxon>Arthropoda</taxon>
        <taxon>Hexapoda</taxon>
        <taxon>Insecta</taxon>
        <taxon>Pterygota</taxon>
        <taxon>Neoptera</taxon>
        <taxon>Paraneoptera</taxon>
        <taxon>Hemiptera</taxon>
        <taxon>Sternorrhyncha</taxon>
        <taxon>Aphidomorpha</taxon>
        <taxon>Aphidoidea</taxon>
        <taxon>Aphididae</taxon>
        <taxon>Lachninae</taxon>
        <taxon>Cinara</taxon>
    </lineage>
</organism>
<dbReference type="EMBL" id="CABPRJ010000571">
    <property type="protein sequence ID" value="VVC31061.1"/>
    <property type="molecule type" value="Genomic_DNA"/>
</dbReference>
<reference evidence="2 3" key="1">
    <citation type="submission" date="2019-08" db="EMBL/GenBank/DDBJ databases">
        <authorList>
            <person name="Alioto T."/>
            <person name="Alioto T."/>
            <person name="Gomez Garrido J."/>
        </authorList>
    </citation>
    <scope>NUCLEOTIDE SEQUENCE [LARGE SCALE GENOMIC DNA]</scope>
</reference>
<proteinExistence type="predicted"/>